<dbReference type="PANTHER" id="PTHR48080:SF2">
    <property type="entry name" value="D-GALACTONATE DEHYDRATASE"/>
    <property type="match status" value="1"/>
</dbReference>
<dbReference type="SUPFAM" id="SSF54826">
    <property type="entry name" value="Enolase N-terminal domain-like"/>
    <property type="match status" value="1"/>
</dbReference>
<evidence type="ECO:0000313" key="5">
    <source>
        <dbReference type="Proteomes" id="UP000187941"/>
    </source>
</evidence>
<dbReference type="InterPro" id="IPR029017">
    <property type="entry name" value="Enolase-like_N"/>
</dbReference>
<dbReference type="InterPro" id="IPR029065">
    <property type="entry name" value="Enolase_C-like"/>
</dbReference>
<dbReference type="PROSITE" id="PS00908">
    <property type="entry name" value="MR_MLE_1"/>
    <property type="match status" value="1"/>
</dbReference>
<dbReference type="CDD" id="cd03316">
    <property type="entry name" value="MR_like"/>
    <property type="match status" value="1"/>
</dbReference>
<gene>
    <name evidence="4" type="ORF">AWR27_07030</name>
</gene>
<dbReference type="PANTHER" id="PTHR48080">
    <property type="entry name" value="D-GALACTONATE DEHYDRATASE-RELATED"/>
    <property type="match status" value="1"/>
</dbReference>
<dbReference type="InterPro" id="IPR034593">
    <property type="entry name" value="DgoD-like"/>
</dbReference>
<dbReference type="InterPro" id="IPR036849">
    <property type="entry name" value="Enolase-like_C_sf"/>
</dbReference>
<evidence type="ECO:0000259" key="3">
    <source>
        <dbReference type="SMART" id="SM00922"/>
    </source>
</evidence>
<sequence length="400" mass="43728">MANRREFLTKASLLAVGSLAGVMPGYAAPTDIPTDITIKDVKGLVFQDGYDRGVYVRIEASDGTVGWGESSANGIRAVQTIINDLLKPQVLGKSPFDTEQLWEQMFWKNVDLGSGGILTYAVAGVDCALWDLKAKFLGAPVHQLIGGKFRDRVPAYAGFGIGGGKMSVDDAIKQAVKLGEKGFRTVKIRAQIREYNINPKDDPSLNYYTAIRKELPDSVNLFLDPNEGYTGYRAIEIGKRLEGMGMTIYESPCPNENLEDLATVVDALTIPVMAGEKCYTRWMVQDLIVKGKPDMVNTDFIKSGGITEGLKICHIAGLHHKPVVPHNTKPMQGSAATMQILASIPNCGPLVEYIEADKYKTICSIFDEGIEFKNGEMLLPKGNGLGLVINEKRAKALFKY</sequence>
<dbReference type="Pfam" id="PF02746">
    <property type="entry name" value="MR_MLE_N"/>
    <property type="match status" value="1"/>
</dbReference>
<dbReference type="SUPFAM" id="SSF51604">
    <property type="entry name" value="Enolase C-terminal domain-like"/>
    <property type="match status" value="1"/>
</dbReference>
<dbReference type="GO" id="GO:0016829">
    <property type="term" value="F:lyase activity"/>
    <property type="evidence" value="ECO:0007669"/>
    <property type="project" value="UniProtKB-KW"/>
</dbReference>
<evidence type="ECO:0000313" key="4">
    <source>
        <dbReference type="EMBL" id="AQG79095.1"/>
    </source>
</evidence>
<evidence type="ECO:0000256" key="2">
    <source>
        <dbReference type="SAM" id="SignalP"/>
    </source>
</evidence>
<dbReference type="SFLD" id="SFLDS00001">
    <property type="entry name" value="Enolase"/>
    <property type="match status" value="1"/>
</dbReference>
<dbReference type="InterPro" id="IPR006311">
    <property type="entry name" value="TAT_signal"/>
</dbReference>
<dbReference type="Proteomes" id="UP000187941">
    <property type="component" value="Chromosome"/>
</dbReference>
<dbReference type="Gene3D" id="3.30.390.10">
    <property type="entry name" value="Enolase-like, N-terminal domain"/>
    <property type="match status" value="1"/>
</dbReference>
<evidence type="ECO:0000256" key="1">
    <source>
        <dbReference type="ARBA" id="ARBA00023239"/>
    </source>
</evidence>
<dbReference type="InterPro" id="IPR013341">
    <property type="entry name" value="Mandelate_racemase_N_dom"/>
</dbReference>
<feature type="domain" description="Mandelate racemase/muconate lactonizing enzyme C-terminal" evidence="3">
    <location>
        <begin position="168"/>
        <end position="271"/>
    </location>
</feature>
<keyword evidence="1" id="KW-0456">Lyase</keyword>
<dbReference type="SMART" id="SM00922">
    <property type="entry name" value="MR_MLE"/>
    <property type="match status" value="1"/>
</dbReference>
<dbReference type="OrthoDB" id="9796450at2"/>
<dbReference type="InterPro" id="IPR018110">
    <property type="entry name" value="Mandel_Rmase/mucon_lact_enz_CS"/>
</dbReference>
<dbReference type="GO" id="GO:0016854">
    <property type="term" value="F:racemase and epimerase activity"/>
    <property type="evidence" value="ECO:0007669"/>
    <property type="project" value="UniProtKB-ARBA"/>
</dbReference>
<proteinExistence type="predicted"/>
<reference evidence="4 5" key="1">
    <citation type="submission" date="2016-01" db="EMBL/GenBank/DDBJ databases">
        <authorList>
            <person name="Oliw E.H."/>
        </authorList>
    </citation>
    <scope>NUCLEOTIDE SEQUENCE [LARGE SCALE GENOMIC DNA]</scope>
    <source>
        <strain evidence="4 5">DY10</strain>
    </source>
</reference>
<dbReference type="PROSITE" id="PS51318">
    <property type="entry name" value="TAT"/>
    <property type="match status" value="1"/>
</dbReference>
<dbReference type="SFLD" id="SFLDG00179">
    <property type="entry name" value="mandelate_racemase"/>
    <property type="match status" value="1"/>
</dbReference>
<dbReference type="Gene3D" id="3.20.20.120">
    <property type="entry name" value="Enolase-like C-terminal domain"/>
    <property type="match status" value="1"/>
</dbReference>
<feature type="signal peptide" evidence="2">
    <location>
        <begin position="1"/>
        <end position="27"/>
    </location>
</feature>
<dbReference type="Pfam" id="PF13378">
    <property type="entry name" value="MR_MLE_C"/>
    <property type="match status" value="1"/>
</dbReference>
<dbReference type="RefSeq" id="WP_077130542.1">
    <property type="nucleotide sequence ID" value="NZ_CP014263.1"/>
</dbReference>
<dbReference type="STRING" id="1178516.AWR27_07030"/>
<dbReference type="InterPro" id="IPR013342">
    <property type="entry name" value="Mandelate_racemase_C"/>
</dbReference>
<dbReference type="GO" id="GO:0009063">
    <property type="term" value="P:amino acid catabolic process"/>
    <property type="evidence" value="ECO:0007669"/>
    <property type="project" value="InterPro"/>
</dbReference>
<name>A0A1P9WUN0_9BACT</name>
<accession>A0A1P9WUN0</accession>
<feature type="chain" id="PRO_5012342947" evidence="2">
    <location>
        <begin position="28"/>
        <end position="400"/>
    </location>
</feature>
<keyword evidence="5" id="KW-1185">Reference proteome</keyword>
<protein>
    <submittedName>
        <fullName evidence="4">Mandelate racemase/muconate lactonizing protein</fullName>
    </submittedName>
</protein>
<dbReference type="KEGG" id="smon:AWR27_07030"/>
<dbReference type="EMBL" id="CP014263">
    <property type="protein sequence ID" value="AQG79095.1"/>
    <property type="molecule type" value="Genomic_DNA"/>
</dbReference>
<organism evidence="4 5">
    <name type="scientific">Spirosoma montaniterrae</name>
    <dbReference type="NCBI Taxonomy" id="1178516"/>
    <lineage>
        <taxon>Bacteria</taxon>
        <taxon>Pseudomonadati</taxon>
        <taxon>Bacteroidota</taxon>
        <taxon>Cytophagia</taxon>
        <taxon>Cytophagales</taxon>
        <taxon>Cytophagaceae</taxon>
        <taxon>Spirosoma</taxon>
    </lineage>
</organism>
<keyword evidence="2" id="KW-0732">Signal</keyword>
<dbReference type="AlphaFoldDB" id="A0A1P9WUN0"/>